<proteinExistence type="predicted"/>
<organism evidence="1 2">
    <name type="scientific">Chromobacterium vaccinii</name>
    <dbReference type="NCBI Taxonomy" id="1108595"/>
    <lineage>
        <taxon>Bacteria</taxon>
        <taxon>Pseudomonadati</taxon>
        <taxon>Pseudomonadota</taxon>
        <taxon>Betaproteobacteria</taxon>
        <taxon>Neisseriales</taxon>
        <taxon>Chromobacteriaceae</taxon>
        <taxon>Chromobacterium</taxon>
    </lineage>
</organism>
<name>A0A1D9LC16_9NEIS</name>
<dbReference type="RefSeq" id="WP_070978323.1">
    <property type="nucleotide sequence ID" value="NZ_CP017707.1"/>
</dbReference>
<evidence type="ECO:0000313" key="1">
    <source>
        <dbReference type="EMBL" id="AOZ48809.1"/>
    </source>
</evidence>
<dbReference type="AlphaFoldDB" id="A0A1D9LC16"/>
<protein>
    <submittedName>
        <fullName evidence="1">Uncharacterized protein</fullName>
    </submittedName>
</protein>
<dbReference type="STRING" id="1108595.BKX93_01560"/>
<reference evidence="1 2" key="1">
    <citation type="submission" date="2016-10" db="EMBL/GenBank/DDBJ databases">
        <title>Chromobacterium muskegensis sp. nov., an insecticidal bacterium isolated from Sphagnum bogs.</title>
        <authorList>
            <person name="Sparks M.E."/>
            <person name="Blackburn M.B."/>
            <person name="Gundersen-Rindal D.E."/>
            <person name="Mitchell A."/>
            <person name="Farrar R."/>
            <person name="Kuhar D."/>
        </authorList>
    </citation>
    <scope>NUCLEOTIDE SEQUENCE [LARGE SCALE GENOMIC DNA]</scope>
    <source>
        <strain evidence="1 2">21-1</strain>
    </source>
</reference>
<evidence type="ECO:0000313" key="2">
    <source>
        <dbReference type="Proteomes" id="UP000178776"/>
    </source>
</evidence>
<dbReference type="KEGG" id="cvc:BKX93_01560"/>
<gene>
    <name evidence="1" type="ORF">BKX93_01560</name>
</gene>
<dbReference type="GeneID" id="68839909"/>
<dbReference type="EMBL" id="CP017707">
    <property type="protein sequence ID" value="AOZ48809.1"/>
    <property type="molecule type" value="Genomic_DNA"/>
</dbReference>
<sequence>MHTFTVEFVPRAKTKGATLRIEGVQASDRHSAIIRAASQERINAANYKPRATLQRKEAA</sequence>
<accession>A0A1D9LC16</accession>
<dbReference type="Proteomes" id="UP000178776">
    <property type="component" value="Chromosome"/>
</dbReference>